<feature type="domain" description="SusE outer membrane protein" evidence="2">
    <location>
        <begin position="27"/>
        <end position="126"/>
    </location>
</feature>
<dbReference type="PATRIC" id="fig|1300348.6.peg.1831"/>
<dbReference type="Pfam" id="PF16411">
    <property type="entry name" value="SusF_SusE"/>
    <property type="match status" value="1"/>
</dbReference>
<dbReference type="OrthoDB" id="975117at2"/>
<dbReference type="CDD" id="cd12956">
    <property type="entry name" value="CBM_SusE-F_like"/>
    <property type="match status" value="3"/>
</dbReference>
<dbReference type="InterPro" id="IPR032187">
    <property type="entry name" value="SusF/SusE-like_C"/>
</dbReference>
<evidence type="ECO:0000256" key="1">
    <source>
        <dbReference type="SAM" id="SignalP"/>
    </source>
</evidence>
<evidence type="ECO:0000313" key="7">
    <source>
        <dbReference type="Proteomes" id="UP000183071"/>
    </source>
</evidence>
<evidence type="ECO:0000313" key="5">
    <source>
        <dbReference type="EMBL" id="SEE42345.1"/>
    </source>
</evidence>
<reference evidence="5 7" key="2">
    <citation type="submission" date="2016-10" db="EMBL/GenBank/DDBJ databases">
        <authorList>
            <person name="Varghese N."/>
            <person name="Submissions S."/>
        </authorList>
    </citation>
    <scope>NUCLEOTIDE SEQUENCE [LARGE SCALE GENOMIC DNA]</scope>
    <source>
        <strain evidence="5 7">DSW-5</strain>
    </source>
</reference>
<name>A0A0M9CGW0_9FLAO</name>
<evidence type="ECO:0000313" key="6">
    <source>
        <dbReference type="Proteomes" id="UP000037716"/>
    </source>
</evidence>
<feature type="chain" id="PRO_5005833078" evidence="1">
    <location>
        <begin position="27"/>
        <end position="559"/>
    </location>
</feature>
<accession>A0A0M9CGW0</accession>
<feature type="domain" description="SusE outer membrane protein" evidence="2">
    <location>
        <begin position="146"/>
        <end position="243"/>
    </location>
</feature>
<gene>
    <name evidence="4" type="ORF">I602_1832</name>
    <name evidence="5" type="ORF">SAMN05444353_1601</name>
</gene>
<dbReference type="InterPro" id="IPR025970">
    <property type="entry name" value="SusE"/>
</dbReference>
<dbReference type="Pfam" id="PF14292">
    <property type="entry name" value="SusE"/>
    <property type="match status" value="2"/>
</dbReference>
<evidence type="ECO:0000313" key="4">
    <source>
        <dbReference type="EMBL" id="KOY52272.1"/>
    </source>
</evidence>
<dbReference type="EMBL" id="FNUE01000002">
    <property type="protein sequence ID" value="SEE42345.1"/>
    <property type="molecule type" value="Genomic_DNA"/>
</dbReference>
<dbReference type="Proteomes" id="UP000037716">
    <property type="component" value="Unassembled WGS sequence"/>
</dbReference>
<organism evidence="4 6">
    <name type="scientific">Polaribacter dokdonensis DSW-5</name>
    <dbReference type="NCBI Taxonomy" id="1300348"/>
    <lineage>
        <taxon>Bacteria</taxon>
        <taxon>Pseudomonadati</taxon>
        <taxon>Bacteroidota</taxon>
        <taxon>Flavobacteriia</taxon>
        <taxon>Flavobacteriales</taxon>
        <taxon>Flavobacteriaceae</taxon>
    </lineage>
</organism>
<dbReference type="RefSeq" id="WP_053974389.1">
    <property type="nucleotide sequence ID" value="NZ_FNUE01000002.1"/>
</dbReference>
<evidence type="ECO:0000259" key="3">
    <source>
        <dbReference type="Pfam" id="PF16411"/>
    </source>
</evidence>
<proteinExistence type="predicted"/>
<dbReference type="Proteomes" id="UP000183071">
    <property type="component" value="Unassembled WGS sequence"/>
</dbReference>
<sequence length="559" mass="60004">MKKYLKRVSFLLLSLTLLLGSCEVEDSLTLTSPDAAFTLDTPGISSVFLNFALPSNPAFTISWQDELNAGSDYTVEMATDAEFVSPITLGTTTNSNFSMTVSDFNDAINNAGVTNFRDVAVYMRVQSGGNTSNSILLLVTTYPVDAPTFASISDGDSFVLSLDNNDLEAVNVTWDDPILDSTLAIDIDYTLEAATPNTSFVDAIEVGAVRNMNAISITNSQLNAVAIQSGIAVDASGDLEMRLRSVITDAASGTVLERITETVTVNVTTYLTVLDLSTTWGIVGSAANDWGATPDLPFFKTDVDGVLVAYVNLIDGEFKFRENNDWSNNLGSDSATGGDVTSNGGNIPVSAGSYKIGLDLNNNTYSIENFSLGIVGSAANDWGATPDLMLEYDPFSDVFRGLVTLVDGEMKFRLNNDWGNNWGDDGVDGTMDPGGANIAVSAGTYFATVNFKDLTYTLEPVTNVWGLVGGAYNDWGASPDAQFKRDWSKPFNDVWILENVTLIDGEYKFRSNNDWGTNYGDSDGDGVLELNGGNLNTTAGTYSFVLDFSNPDAPTYTKN</sequence>
<protein>
    <submittedName>
        <fullName evidence="5">SusE outer membrane protein</fullName>
    </submittedName>
</protein>
<dbReference type="Gene3D" id="2.60.40.3620">
    <property type="match status" value="3"/>
</dbReference>
<dbReference type="AlphaFoldDB" id="A0A0M9CGW0"/>
<dbReference type="PROSITE" id="PS51257">
    <property type="entry name" value="PROKAR_LIPOPROTEIN"/>
    <property type="match status" value="1"/>
</dbReference>
<comment type="caution">
    <text evidence="4">The sequence shown here is derived from an EMBL/GenBank/DDBJ whole genome shotgun (WGS) entry which is preliminary data.</text>
</comment>
<keyword evidence="1" id="KW-0732">Signal</keyword>
<dbReference type="EMBL" id="LGBR01000001">
    <property type="protein sequence ID" value="KOY52272.1"/>
    <property type="molecule type" value="Genomic_DNA"/>
</dbReference>
<feature type="signal peptide" evidence="1">
    <location>
        <begin position="1"/>
        <end position="26"/>
    </location>
</feature>
<feature type="domain" description="Outer membrane protein SusF/SusE-like C-terminal" evidence="3">
    <location>
        <begin position="282"/>
        <end position="366"/>
    </location>
</feature>
<evidence type="ECO:0000259" key="2">
    <source>
        <dbReference type="Pfam" id="PF14292"/>
    </source>
</evidence>
<dbReference type="STRING" id="1300348.I602_1832"/>
<keyword evidence="7" id="KW-1185">Reference proteome</keyword>
<reference evidence="4 6" key="1">
    <citation type="submission" date="2015-07" db="EMBL/GenBank/DDBJ databases">
        <title>Genome of Polaribacter dokdonenesis DSW-5, isolated from seawater off Dokdo in Korea.</title>
        <authorList>
            <person name="Yoon K."/>
            <person name="Song J.Y."/>
            <person name="Kim J.F."/>
        </authorList>
    </citation>
    <scope>NUCLEOTIDE SEQUENCE [LARGE SCALE GENOMIC DNA]</scope>
    <source>
        <strain evidence="4 6">DSW-5</strain>
    </source>
</reference>